<dbReference type="Proteomes" id="UP000030926">
    <property type="component" value="Segment"/>
</dbReference>
<name>A0A0A7NQ45_9CAUD</name>
<organism evidence="2 3">
    <name type="scientific">Shigella phage pSf-2</name>
    <dbReference type="NCBI Taxonomy" id="1572702"/>
    <lineage>
        <taxon>Viruses</taxon>
        <taxon>Duplodnaviria</taxon>
        <taxon>Heunggongvirae</taxon>
        <taxon>Uroviricota</taxon>
        <taxon>Caudoviricetes</taxon>
        <taxon>Drexlerviridae</taxon>
        <taxon>Tunavirinae</taxon>
        <taxon>Tunavirus</taxon>
        <taxon>Tunavirus PSf2</taxon>
    </lineage>
</organism>
<reference evidence="3" key="1">
    <citation type="submission" date="2014-10" db="EMBL/GenBank/DDBJ databases">
        <title>Characterization and complete genome sequence of the Shigella flexneri bacteriophage pSf-2.</title>
        <authorList>
            <person name="Jun J.W."/>
            <person name="Park S.C."/>
        </authorList>
    </citation>
    <scope>NUCLEOTIDE SEQUENCE [LARGE SCALE GENOMIC DNA]</scope>
</reference>
<feature type="transmembrane region" description="Helical" evidence="1">
    <location>
        <begin position="6"/>
        <end position="31"/>
    </location>
</feature>
<protein>
    <submittedName>
        <fullName evidence="2">Uncharacterized protein</fullName>
    </submittedName>
</protein>
<keyword evidence="1" id="KW-0812">Transmembrane</keyword>
<dbReference type="KEGG" id="vg:22807770"/>
<gene>
    <name evidence="2" type="ORF">pSf2_044</name>
</gene>
<dbReference type="EMBL" id="KP085586">
    <property type="protein sequence ID" value="AIZ95069.1"/>
    <property type="molecule type" value="Genomic_DNA"/>
</dbReference>
<accession>A0A0A7NQ45</accession>
<evidence type="ECO:0000313" key="2">
    <source>
        <dbReference type="EMBL" id="AIZ95069.1"/>
    </source>
</evidence>
<dbReference type="OrthoDB" id="25874at10239"/>
<keyword evidence="1" id="KW-0472">Membrane</keyword>
<keyword evidence="1" id="KW-1133">Transmembrane helix</keyword>
<dbReference type="RefSeq" id="YP_009112982.1">
    <property type="nucleotide sequence ID" value="NC_026010.1"/>
</dbReference>
<proteinExistence type="predicted"/>
<dbReference type="GeneID" id="22807770"/>
<reference evidence="2 3" key="2">
    <citation type="journal article" date="2016" name="Curr. Microbiol.">
        <title>Isolation and Comparative Genomic Analysis of T1-Like Shigella Bacteriophage pSf-2.</title>
        <authorList>
            <person name="Jun J.W."/>
            <person name="Kim H.J."/>
            <person name="Yun S.K."/>
            <person name="Chai J.Y."/>
            <person name="Lee B.C."/>
            <person name="Park S.C."/>
        </authorList>
    </citation>
    <scope>NUCLEOTIDE SEQUENCE [LARGE SCALE GENOMIC DNA]</scope>
</reference>
<keyword evidence="3" id="KW-1185">Reference proteome</keyword>
<evidence type="ECO:0000313" key="3">
    <source>
        <dbReference type="Proteomes" id="UP000030926"/>
    </source>
</evidence>
<sequence length="75" mass="8153">MEIFLWIIAGIVIFGAGLFSGFALAAAAIALDAKNKTGVWLTYSPKKDQWEMTGDLAHCYSKAQAHPKGIKRLLS</sequence>
<evidence type="ECO:0000256" key="1">
    <source>
        <dbReference type="SAM" id="Phobius"/>
    </source>
</evidence>